<accession>A0A6J8C9F6</accession>
<dbReference type="EMBL" id="CACVKT020004809">
    <property type="protein sequence ID" value="CAC5391650.1"/>
    <property type="molecule type" value="Genomic_DNA"/>
</dbReference>
<dbReference type="Proteomes" id="UP000507470">
    <property type="component" value="Unassembled WGS sequence"/>
</dbReference>
<dbReference type="SUPFAM" id="SSF50969">
    <property type="entry name" value="YVTN repeat-like/Quinoprotein amine dehydrogenase"/>
    <property type="match status" value="1"/>
</dbReference>
<evidence type="ECO:0000313" key="1">
    <source>
        <dbReference type="EMBL" id="CAC5391650.1"/>
    </source>
</evidence>
<proteinExistence type="predicted"/>
<dbReference type="AlphaFoldDB" id="A0A6J8C9F6"/>
<protein>
    <submittedName>
        <fullName evidence="1">Uncharacterized protein</fullName>
    </submittedName>
</protein>
<organism evidence="1 2">
    <name type="scientific">Mytilus coruscus</name>
    <name type="common">Sea mussel</name>
    <dbReference type="NCBI Taxonomy" id="42192"/>
    <lineage>
        <taxon>Eukaryota</taxon>
        <taxon>Metazoa</taxon>
        <taxon>Spiralia</taxon>
        <taxon>Lophotrochozoa</taxon>
        <taxon>Mollusca</taxon>
        <taxon>Bivalvia</taxon>
        <taxon>Autobranchia</taxon>
        <taxon>Pteriomorphia</taxon>
        <taxon>Mytilida</taxon>
        <taxon>Mytiloidea</taxon>
        <taxon>Mytilidae</taxon>
        <taxon>Mytilinae</taxon>
        <taxon>Mytilus</taxon>
    </lineage>
</organism>
<evidence type="ECO:0000313" key="2">
    <source>
        <dbReference type="Proteomes" id="UP000507470"/>
    </source>
</evidence>
<dbReference type="InterPro" id="IPR011044">
    <property type="entry name" value="Quino_amine_DH_bsu"/>
</dbReference>
<reference evidence="1 2" key="1">
    <citation type="submission" date="2020-06" db="EMBL/GenBank/DDBJ databases">
        <authorList>
            <person name="Li R."/>
            <person name="Bekaert M."/>
        </authorList>
    </citation>
    <scope>NUCLEOTIDE SEQUENCE [LARGE SCALE GENOMIC DNA]</scope>
    <source>
        <strain evidence="2">wild</strain>
    </source>
</reference>
<gene>
    <name evidence="1" type="ORF">MCOR_26648</name>
</gene>
<name>A0A6J8C9F6_MYTCO</name>
<keyword evidence="2" id="KW-1185">Reference proteome</keyword>
<sequence length="299" mass="33902">MAGPYACLFHRHDNVPCGASKNYNTHEELYVKITDCVKSTFKHLRSLHALDQIDISESTLILSRAGLFVSSEFVNNLSICQSHRDQYGIYWKRGNTNQCKHPLHGPAKQKADPGINFNRAEIIRIQTNKHAEQKQPDTPYLLGQSIATLHHERDLQLIVDDDWRAEVSDLVVMDDGRMVICLPFLSKLLICNTVGPLKDSIFVQDEPLRATAVNNSIVAVTLIHSNHIEVYDINNKLKLKSISVPRMIKWSDITISNEKLVVRGQYCLVIIDYQTGEMVQTIETDCDPVRLHGSGDRIF</sequence>